<dbReference type="InterPro" id="IPR050238">
    <property type="entry name" value="DNA_Rep/Repair_Clamp_Loader"/>
</dbReference>
<dbReference type="Gene3D" id="3.40.50.300">
    <property type="entry name" value="P-loop containing nucleotide triphosphate hydrolases"/>
    <property type="match status" value="1"/>
</dbReference>
<reference evidence="1 2" key="1">
    <citation type="journal article" date="2016" name="Nat. Commun.">
        <title>Thousands of microbial genomes shed light on interconnected biogeochemical processes in an aquifer system.</title>
        <authorList>
            <person name="Anantharaman K."/>
            <person name="Brown C.T."/>
            <person name="Hug L.A."/>
            <person name="Sharon I."/>
            <person name="Castelle C.J."/>
            <person name="Probst A.J."/>
            <person name="Thomas B.C."/>
            <person name="Singh A."/>
            <person name="Wilkins M.J."/>
            <person name="Karaoz U."/>
            <person name="Brodie E.L."/>
            <person name="Williams K.H."/>
            <person name="Hubbard S.S."/>
            <person name="Banfield J.F."/>
        </authorList>
    </citation>
    <scope>NUCLEOTIDE SEQUENCE [LARGE SCALE GENOMIC DNA]</scope>
</reference>
<dbReference type="EMBL" id="MGDX01000010">
    <property type="protein sequence ID" value="OGL71599.1"/>
    <property type="molecule type" value="Genomic_DNA"/>
</dbReference>
<dbReference type="GO" id="GO:0006261">
    <property type="term" value="P:DNA-templated DNA replication"/>
    <property type="evidence" value="ECO:0007669"/>
    <property type="project" value="TreeGrafter"/>
</dbReference>
<protein>
    <recommendedName>
        <fullName evidence="3">DNA polymerase III subunit delta</fullName>
    </recommendedName>
</protein>
<dbReference type="PANTHER" id="PTHR11669">
    <property type="entry name" value="REPLICATION FACTOR C / DNA POLYMERASE III GAMMA-TAU SUBUNIT"/>
    <property type="match status" value="1"/>
</dbReference>
<evidence type="ECO:0008006" key="3">
    <source>
        <dbReference type="Google" id="ProtNLM"/>
    </source>
</evidence>
<sequence length="312" mass="34298">MIGHKHVIERFTSAIASNTLAHAYVFVGSASVGKRTTAEWLLKTLLKTEHLDAHPDFVRVERCLNPKTGKMREQISIDQIVEATRRFAMRSVRVPKKALLIQGAESLSIAAANALLKTLEEPRGDALIILTSVSEQALLPTILSRTQRVRFHALSFDEVADALKERGVEREAAEVLAAMANGLPGRALTLMDDEEQRSNIERQLQTIRACFSPRPSERILAVHDMIPPYDADHVKTRTELKRRLALFETVAHKHLLAASGCGASPLLGDDAPVLSIAQAGNILTAIQSAKARLEAHVDPHLTLIHTVMSYAL</sequence>
<evidence type="ECO:0000313" key="2">
    <source>
        <dbReference type="Proteomes" id="UP000177097"/>
    </source>
</evidence>
<organism evidence="1 2">
    <name type="scientific">Candidatus Uhrbacteria bacterium RIFCSPHIGHO2_02_FULL_53_13</name>
    <dbReference type="NCBI Taxonomy" id="1802389"/>
    <lineage>
        <taxon>Bacteria</taxon>
        <taxon>Candidatus Uhriibacteriota</taxon>
    </lineage>
</organism>
<name>A0A1F7TZZ1_9BACT</name>
<dbReference type="PANTHER" id="PTHR11669:SF8">
    <property type="entry name" value="DNA POLYMERASE III SUBUNIT DELTA"/>
    <property type="match status" value="1"/>
</dbReference>
<dbReference type="STRING" id="1802389.A3C17_02775"/>
<evidence type="ECO:0000313" key="1">
    <source>
        <dbReference type="EMBL" id="OGL71599.1"/>
    </source>
</evidence>
<dbReference type="InterPro" id="IPR027417">
    <property type="entry name" value="P-loop_NTPase"/>
</dbReference>
<dbReference type="Proteomes" id="UP000177097">
    <property type="component" value="Unassembled WGS sequence"/>
</dbReference>
<comment type="caution">
    <text evidence="1">The sequence shown here is derived from an EMBL/GenBank/DDBJ whole genome shotgun (WGS) entry which is preliminary data.</text>
</comment>
<accession>A0A1F7TZZ1</accession>
<dbReference type="Pfam" id="PF13177">
    <property type="entry name" value="DNA_pol3_delta2"/>
    <property type="match status" value="1"/>
</dbReference>
<gene>
    <name evidence="1" type="ORF">A3C17_02775</name>
</gene>
<dbReference type="SUPFAM" id="SSF52540">
    <property type="entry name" value="P-loop containing nucleoside triphosphate hydrolases"/>
    <property type="match status" value="1"/>
</dbReference>
<dbReference type="AlphaFoldDB" id="A0A1F7TZZ1"/>
<proteinExistence type="predicted"/>